<dbReference type="GeneTree" id="ENSGT00940000155931"/>
<feature type="repeat" description="TPR" evidence="14">
    <location>
        <begin position="448"/>
        <end position="481"/>
    </location>
</feature>
<evidence type="ECO:0000256" key="3">
    <source>
        <dbReference type="ARBA" id="ARBA00005348"/>
    </source>
</evidence>
<feature type="repeat" description="TPR" evidence="14">
    <location>
        <begin position="293"/>
        <end position="326"/>
    </location>
</feature>
<gene>
    <name evidence="16" type="primary">PEX5L</name>
    <name evidence="16" type="synonym">pex5la</name>
</gene>
<dbReference type="Gene3D" id="1.25.40.10">
    <property type="entry name" value="Tetratricopeptide repeat domain"/>
    <property type="match status" value="1"/>
</dbReference>
<evidence type="ECO:0000313" key="17">
    <source>
        <dbReference type="Proteomes" id="UP000472263"/>
    </source>
</evidence>
<dbReference type="InterPro" id="IPR011990">
    <property type="entry name" value="TPR-like_helical_dom_sf"/>
</dbReference>
<organism evidence="16 17">
    <name type="scientific">Myripristis murdjan</name>
    <name type="common">pinecone soldierfish</name>
    <dbReference type="NCBI Taxonomy" id="586833"/>
    <lineage>
        <taxon>Eukaryota</taxon>
        <taxon>Metazoa</taxon>
        <taxon>Chordata</taxon>
        <taxon>Craniata</taxon>
        <taxon>Vertebrata</taxon>
        <taxon>Euteleostomi</taxon>
        <taxon>Actinopterygii</taxon>
        <taxon>Neopterygii</taxon>
        <taxon>Teleostei</taxon>
        <taxon>Neoteleostei</taxon>
        <taxon>Acanthomorphata</taxon>
        <taxon>Holocentriformes</taxon>
        <taxon>Holocentridae</taxon>
        <taxon>Myripristis</taxon>
    </lineage>
</organism>
<accession>A0A668AT45</accession>
<name>A0A668AT45_9TELE</name>
<evidence type="ECO:0000256" key="9">
    <source>
        <dbReference type="ARBA" id="ARBA00056540"/>
    </source>
</evidence>
<dbReference type="GO" id="GO:0005052">
    <property type="term" value="F:peroxisome matrix targeting signal-1 binding"/>
    <property type="evidence" value="ECO:0007669"/>
    <property type="project" value="TreeGrafter"/>
</dbReference>
<reference evidence="16" key="1">
    <citation type="submission" date="2019-06" db="EMBL/GenBank/DDBJ databases">
        <authorList>
            <consortium name="Wellcome Sanger Institute Data Sharing"/>
        </authorList>
    </citation>
    <scope>NUCLEOTIDE SEQUENCE [LARGE SCALE GENOMIC DNA]</scope>
</reference>
<keyword evidence="7 14" id="KW-0802">TPR repeat</keyword>
<dbReference type="InterPro" id="IPR024111">
    <property type="entry name" value="PEX5/PEX5L"/>
</dbReference>
<evidence type="ECO:0000256" key="15">
    <source>
        <dbReference type="SAM" id="MobiDB-lite"/>
    </source>
</evidence>
<keyword evidence="6" id="KW-0677">Repeat</keyword>
<dbReference type="FunFam" id="1.25.40.10:FF:000012">
    <property type="entry name" value="PEX5-related protein isoform 5"/>
    <property type="match status" value="1"/>
</dbReference>
<reference evidence="16" key="3">
    <citation type="submission" date="2025-09" db="UniProtKB">
        <authorList>
            <consortium name="Ensembl"/>
        </authorList>
    </citation>
    <scope>IDENTIFICATION</scope>
</reference>
<evidence type="ECO:0000256" key="12">
    <source>
        <dbReference type="ARBA" id="ARBA00079268"/>
    </source>
</evidence>
<evidence type="ECO:0000256" key="11">
    <source>
        <dbReference type="ARBA" id="ARBA00076398"/>
    </source>
</evidence>
<evidence type="ECO:0000256" key="4">
    <source>
        <dbReference type="ARBA" id="ARBA00022490"/>
    </source>
</evidence>
<sequence length="565" mass="63614">MIWLFVMQGFVQKETQESSESRGCPVCLLLQLVSEQQESRPLLSPSIDDFLCETKCDGVSRPVTSNTAVLSSTLDLLDLSEPGERRSSKDKKSPLSLRGEGQKSNLHRKKTDETELIQVEVEQIGPSLRTPERVSLDSGRGTLQILDVSQFSYQRQKEEHLYLCVCVCVCVSVEQSRLTKEQRWGSALLSRNQSLEEEFERAKAAVESDTEFWDKMQAEWEELARRNWLTENEQAQIPSSVSPHEKGYYFHTDNPYKDLPNAFEEGLKKSREGDLPNAVLLLEAAILQDPHDSEAWQVLGTTQAENENEQAAIVSLQRCLELHPNNLPALMGLAVSLTNTGMRQDACEALLRWLRHNPKYKHLLKGKTHLTASPNSQRRMSRVSNMGKYESSLLPEVKELFLEAAQHNSDTIDPDLQTGLGVLYNLSAEFNKAVEAFNAALSVRPEDYLLWNRLGATLANGDRSEEAVEAYTRALELQPGFIRSRYNLGISCINLGAHREAASNFLTALSLQRKSRSHQLSHQVMSGNIWAALRIALSMMDQPELFQAANIGDLDLLMRAFNLDI</sequence>
<keyword evidence="8" id="KW-0472">Membrane</keyword>
<dbReference type="PANTHER" id="PTHR10130:SF1">
    <property type="entry name" value="PEX5-RELATED PROTEIN"/>
    <property type="match status" value="1"/>
</dbReference>
<feature type="compositionally biased region" description="Basic and acidic residues" evidence="15">
    <location>
        <begin position="82"/>
        <end position="93"/>
    </location>
</feature>
<dbReference type="GO" id="GO:0005778">
    <property type="term" value="C:peroxisomal membrane"/>
    <property type="evidence" value="ECO:0007669"/>
    <property type="project" value="TreeGrafter"/>
</dbReference>
<evidence type="ECO:0000313" key="16">
    <source>
        <dbReference type="Ensembl" id="ENSMMDP00005055123.1"/>
    </source>
</evidence>
<dbReference type="Ensembl" id="ENSMMDT00005056176.1">
    <property type="protein sequence ID" value="ENSMMDP00005055123.1"/>
    <property type="gene ID" value="ENSMMDG00005024647.1"/>
</dbReference>
<dbReference type="Pfam" id="PF13181">
    <property type="entry name" value="TPR_8"/>
    <property type="match status" value="1"/>
</dbReference>
<evidence type="ECO:0000256" key="7">
    <source>
        <dbReference type="ARBA" id="ARBA00022803"/>
    </source>
</evidence>
<dbReference type="SUPFAM" id="SSF48452">
    <property type="entry name" value="TPR-like"/>
    <property type="match status" value="1"/>
</dbReference>
<reference evidence="16" key="2">
    <citation type="submission" date="2025-08" db="UniProtKB">
        <authorList>
            <consortium name="Ensembl"/>
        </authorList>
    </citation>
    <scope>IDENTIFICATION</scope>
</reference>
<evidence type="ECO:0000256" key="2">
    <source>
        <dbReference type="ARBA" id="ARBA00004496"/>
    </source>
</evidence>
<dbReference type="AlphaFoldDB" id="A0A668AT45"/>
<dbReference type="Proteomes" id="UP000472263">
    <property type="component" value="Chromosome 4"/>
</dbReference>
<comment type="subcellular location">
    <subcellularLocation>
        <location evidence="2">Cytoplasm</location>
    </subcellularLocation>
    <subcellularLocation>
        <location evidence="1">Membrane</location>
        <topology evidence="1">Peripheral membrane protein</topology>
    </subcellularLocation>
</comment>
<dbReference type="PROSITE" id="PS50005">
    <property type="entry name" value="TPR"/>
    <property type="match status" value="3"/>
</dbReference>
<dbReference type="GO" id="GO:0005829">
    <property type="term" value="C:cytosol"/>
    <property type="evidence" value="ECO:0007669"/>
    <property type="project" value="TreeGrafter"/>
</dbReference>
<proteinExistence type="inferred from homology"/>
<evidence type="ECO:0000256" key="5">
    <source>
        <dbReference type="ARBA" id="ARBA00022553"/>
    </source>
</evidence>
<dbReference type="InterPro" id="IPR019734">
    <property type="entry name" value="TPR_rpt"/>
</dbReference>
<dbReference type="Pfam" id="PF13432">
    <property type="entry name" value="TPR_16"/>
    <property type="match status" value="1"/>
</dbReference>
<evidence type="ECO:0000256" key="10">
    <source>
        <dbReference type="ARBA" id="ARBA00068316"/>
    </source>
</evidence>
<evidence type="ECO:0000256" key="1">
    <source>
        <dbReference type="ARBA" id="ARBA00004170"/>
    </source>
</evidence>
<keyword evidence="4" id="KW-0963">Cytoplasm</keyword>
<comment type="similarity">
    <text evidence="3">Belongs to the peroxisomal targeting signal receptor family.</text>
</comment>
<dbReference type="SMART" id="SM00028">
    <property type="entry name" value="TPR"/>
    <property type="match status" value="5"/>
</dbReference>
<dbReference type="GO" id="GO:0016560">
    <property type="term" value="P:protein import into peroxisome matrix, docking"/>
    <property type="evidence" value="ECO:0007669"/>
    <property type="project" value="TreeGrafter"/>
</dbReference>
<feature type="repeat" description="TPR" evidence="14">
    <location>
        <begin position="414"/>
        <end position="447"/>
    </location>
</feature>
<evidence type="ECO:0000256" key="8">
    <source>
        <dbReference type="ARBA" id="ARBA00023136"/>
    </source>
</evidence>
<dbReference type="PANTHER" id="PTHR10130">
    <property type="entry name" value="PEROXISOMAL TARGETING SIGNAL 1 RECEPTOR PEX5"/>
    <property type="match status" value="1"/>
</dbReference>
<evidence type="ECO:0000256" key="13">
    <source>
        <dbReference type="ARBA" id="ARBA00079805"/>
    </source>
</evidence>
<feature type="region of interest" description="Disordered" evidence="15">
    <location>
        <begin position="81"/>
        <end position="112"/>
    </location>
</feature>
<keyword evidence="17" id="KW-1185">Reference proteome</keyword>
<protein>
    <recommendedName>
        <fullName evidence="10">PEX5-related protein</fullName>
    </recommendedName>
    <alternativeName>
        <fullName evidence="13">PEX5-like protein</fullName>
    </alternativeName>
    <alternativeName>
        <fullName evidence="12">Peroxin-5-related protein</fullName>
    </alternativeName>
    <alternativeName>
        <fullName evidence="11">Tetratricopeptide repeat-containing Rab8b-interacting protein</fullName>
    </alternativeName>
</protein>
<keyword evidence="5" id="KW-0597">Phosphoprotein</keyword>
<comment type="function">
    <text evidence="9">Accessory subunit of hyperpolarization-activated cyclic nucleotide-gated (HCN) channels, regulating their cell-surface expression and cyclic nucleotide dependence.</text>
</comment>
<evidence type="ECO:0000256" key="14">
    <source>
        <dbReference type="PROSITE-ProRule" id="PRU00339"/>
    </source>
</evidence>
<evidence type="ECO:0000256" key="6">
    <source>
        <dbReference type="ARBA" id="ARBA00022737"/>
    </source>
</evidence>